<comment type="caution">
    <text evidence="2">The sequence shown here is derived from an EMBL/GenBank/DDBJ whole genome shotgun (WGS) entry which is preliminary data.</text>
</comment>
<organism evidence="2 3">
    <name type="scientific">Friedmanniomyces endolithicus</name>
    <dbReference type="NCBI Taxonomy" id="329885"/>
    <lineage>
        <taxon>Eukaryota</taxon>
        <taxon>Fungi</taxon>
        <taxon>Dikarya</taxon>
        <taxon>Ascomycota</taxon>
        <taxon>Pezizomycotina</taxon>
        <taxon>Dothideomycetes</taxon>
        <taxon>Dothideomycetidae</taxon>
        <taxon>Mycosphaerellales</taxon>
        <taxon>Teratosphaeriaceae</taxon>
        <taxon>Friedmanniomyces</taxon>
    </lineage>
</organism>
<feature type="region of interest" description="Disordered" evidence="1">
    <location>
        <begin position="20"/>
        <end position="49"/>
    </location>
</feature>
<evidence type="ECO:0000256" key="1">
    <source>
        <dbReference type="SAM" id="MobiDB-lite"/>
    </source>
</evidence>
<protein>
    <submittedName>
        <fullName evidence="2">Trafficking protein particle complex subunit BET5</fullName>
    </submittedName>
</protein>
<dbReference type="AlphaFoldDB" id="A0AAN6KQJ2"/>
<name>A0AAN6KQJ2_9PEZI</name>
<sequence length="68" mass="7846">MSVYSFYIFDRHTECIYSKRFTQQPSPPRTTPSTLRNGTTVPPSLRQANKDSDDAKLVFGTVFSLRRM</sequence>
<keyword evidence="3" id="KW-1185">Reference proteome</keyword>
<proteinExistence type="predicted"/>
<reference evidence="2" key="1">
    <citation type="submission" date="2023-06" db="EMBL/GenBank/DDBJ databases">
        <title>Black Yeasts Isolated from many extreme environments.</title>
        <authorList>
            <person name="Coleine C."/>
            <person name="Stajich J.E."/>
            <person name="Selbmann L."/>
        </authorList>
    </citation>
    <scope>NUCLEOTIDE SEQUENCE</scope>
    <source>
        <strain evidence="2">CCFEE 5200</strain>
    </source>
</reference>
<dbReference type="EMBL" id="JAUJLE010000049">
    <property type="protein sequence ID" value="KAK0996269.1"/>
    <property type="molecule type" value="Genomic_DNA"/>
</dbReference>
<evidence type="ECO:0000313" key="2">
    <source>
        <dbReference type="EMBL" id="KAK0996269.1"/>
    </source>
</evidence>
<accession>A0AAN6KQJ2</accession>
<dbReference type="Proteomes" id="UP001175353">
    <property type="component" value="Unassembled WGS sequence"/>
</dbReference>
<evidence type="ECO:0000313" key="3">
    <source>
        <dbReference type="Proteomes" id="UP001175353"/>
    </source>
</evidence>
<dbReference type="Gene3D" id="3.30.450.70">
    <property type="match status" value="1"/>
</dbReference>
<gene>
    <name evidence="2" type="primary">bet5_1</name>
    <name evidence="2" type="ORF">LTR91_006968</name>
</gene>